<dbReference type="EMBL" id="QGNW01000179">
    <property type="protein sequence ID" value="RVW87892.1"/>
    <property type="molecule type" value="Genomic_DNA"/>
</dbReference>
<dbReference type="InterPro" id="IPR043502">
    <property type="entry name" value="DNA/RNA_pol_sf"/>
</dbReference>
<dbReference type="PANTHER" id="PTHR11439">
    <property type="entry name" value="GAG-POL-RELATED RETROTRANSPOSON"/>
    <property type="match status" value="1"/>
</dbReference>
<proteinExistence type="predicted"/>
<comment type="caution">
    <text evidence="3">The sequence shown here is derived from an EMBL/GenBank/DDBJ whole genome shotgun (WGS) entry which is preliminary data.</text>
</comment>
<organism evidence="3 4">
    <name type="scientific">Vitis vinifera</name>
    <name type="common">Grape</name>
    <dbReference type="NCBI Taxonomy" id="29760"/>
    <lineage>
        <taxon>Eukaryota</taxon>
        <taxon>Viridiplantae</taxon>
        <taxon>Streptophyta</taxon>
        <taxon>Embryophyta</taxon>
        <taxon>Tracheophyta</taxon>
        <taxon>Spermatophyta</taxon>
        <taxon>Magnoliopsida</taxon>
        <taxon>eudicotyledons</taxon>
        <taxon>Gunneridae</taxon>
        <taxon>Pentapetalae</taxon>
        <taxon>rosids</taxon>
        <taxon>Vitales</taxon>
        <taxon>Vitaceae</taxon>
        <taxon>Viteae</taxon>
        <taxon>Vitis</taxon>
    </lineage>
</organism>
<protein>
    <submittedName>
        <fullName evidence="3">Retrovirus-related Pol polyprotein from transposon RE1</fullName>
    </submittedName>
</protein>
<keyword evidence="1" id="KW-0472">Membrane</keyword>
<reference evidence="3 4" key="1">
    <citation type="journal article" date="2018" name="PLoS Genet.">
        <title>Population sequencing reveals clonal diversity and ancestral inbreeding in the grapevine cultivar Chardonnay.</title>
        <authorList>
            <person name="Roach M.J."/>
            <person name="Johnson D.L."/>
            <person name="Bohlmann J."/>
            <person name="van Vuuren H.J."/>
            <person name="Jones S.J."/>
            <person name="Pretorius I.S."/>
            <person name="Schmidt S.A."/>
            <person name="Borneman A.R."/>
        </authorList>
    </citation>
    <scope>NUCLEOTIDE SEQUENCE [LARGE SCALE GENOMIC DNA]</scope>
    <source>
        <strain evidence="4">cv. Chardonnay</strain>
        <tissue evidence="3">Leaf</tissue>
    </source>
</reference>
<sequence length="600" mass="67382">MLDPKDSKYAAWHQSDCAVKTWMLNSLEPEIAASVGLASTAKEMWDAIKEMFSNDGNNSHTFSLFQQLVDNKQGERSLPEFFAAYRGIINEFRKLLPLSTDLETQKHQWENLFVCGFLMNLNEQCNTHRSQLLGDSTMSTLQSAFSRLQSVSLTLSSPGVDLEHSAMAACGRVGDTGRSKNRDRLCAMLSNIPKAVAVTIASNGSTSSPVVPEDVIQISKEEYDRLLHSQPSSIASHALQLERKTDIFLRMPSSTLGGDIPFTCLFPDPPLFPLLIFLGVYALLIFLRLVYTRRKALQTPCAPEPSPSPMYSTVILLICQLLFEKNHNWKKAMDEEMSALLIRGTWDLVPLLDGVHSVACRVPMVILRGIKHGWLPRGETHLVCKLKKAIYGLKQSLRAWFDKFSQVVFVAGFMRSQADHSVFVRHSSSGIVGVVLSQRKYATDLLQETSLLGAKLANVPMEPILDLWKENEDFEDNAQYGRLVGKLIYLIVTRPDISKKQTVVSKSSAEAEYRAMAHTTCELIWLKALLEHFSITYTDLIPMHCDNQAAIHIVSNFVFHEQTKHIEVDCHFARNVVTSKKICTPFTPSKDQVADMFTRP</sequence>
<dbReference type="AlphaFoldDB" id="A0A438HTV1"/>
<name>A0A438HTV1_VITVI</name>
<accession>A0A438HTV1</accession>
<evidence type="ECO:0000313" key="3">
    <source>
        <dbReference type="EMBL" id="RVW87892.1"/>
    </source>
</evidence>
<dbReference type="Proteomes" id="UP000288805">
    <property type="component" value="Unassembled WGS sequence"/>
</dbReference>
<evidence type="ECO:0000256" key="1">
    <source>
        <dbReference type="SAM" id="Phobius"/>
    </source>
</evidence>
<keyword evidence="1" id="KW-1133">Transmembrane helix</keyword>
<keyword evidence="1" id="KW-0812">Transmembrane</keyword>
<feature type="transmembrane region" description="Helical" evidence="1">
    <location>
        <begin position="271"/>
        <end position="291"/>
    </location>
</feature>
<feature type="domain" description="Reverse transcriptase Ty1/copia-type" evidence="2">
    <location>
        <begin position="378"/>
        <end position="434"/>
    </location>
</feature>
<dbReference type="InterPro" id="IPR013103">
    <property type="entry name" value="RVT_2"/>
</dbReference>
<gene>
    <name evidence="3" type="primary">RE1_521</name>
    <name evidence="3" type="ORF">CK203_039729</name>
</gene>
<dbReference type="SUPFAM" id="SSF56672">
    <property type="entry name" value="DNA/RNA polymerases"/>
    <property type="match status" value="1"/>
</dbReference>
<evidence type="ECO:0000259" key="2">
    <source>
        <dbReference type="Pfam" id="PF07727"/>
    </source>
</evidence>
<dbReference type="Pfam" id="PF07727">
    <property type="entry name" value="RVT_2"/>
    <property type="match status" value="1"/>
</dbReference>
<evidence type="ECO:0000313" key="4">
    <source>
        <dbReference type="Proteomes" id="UP000288805"/>
    </source>
</evidence>
<dbReference type="CDD" id="cd09272">
    <property type="entry name" value="RNase_HI_RT_Ty1"/>
    <property type="match status" value="1"/>
</dbReference>
<dbReference type="PANTHER" id="PTHR11439:SF470">
    <property type="entry name" value="CYSTEINE-RICH RLK (RECEPTOR-LIKE PROTEIN KINASE) 8"/>
    <property type="match status" value="1"/>
</dbReference>